<keyword evidence="3" id="KW-1185">Reference proteome</keyword>
<sequence>MILFLADNHYNAFSGKNIHGEIENDYAIDFSEDDFAKLADINSGKYQLLMLHMIAGTCNNDHPDQASQDALKAYLGKGGNMLLHHGSSAAFWEWDWWRKIVGHRWVRRDDPDGSEQSTHPVEPYSVSLCNAIHPLAKKLLPMDFDTDEIYINLEQTAPTIDLMETYYDKKRYVQAWSCPTPWGGEIIGLLPGHAPSATSNPQFLANLKTIINYLYKKLM</sequence>
<dbReference type="Pfam" id="PF06283">
    <property type="entry name" value="ThuA"/>
    <property type="match status" value="1"/>
</dbReference>
<evidence type="ECO:0000313" key="3">
    <source>
        <dbReference type="Proteomes" id="UP001214250"/>
    </source>
</evidence>
<reference evidence="2 3" key="1">
    <citation type="submission" date="2023-02" db="EMBL/GenBank/DDBJ databases">
        <title>Genome sequence of Lentisphaera profundi SAORIC-696.</title>
        <authorList>
            <person name="Kim e."/>
            <person name="Cho J.-C."/>
            <person name="Choi A."/>
            <person name="Kang I."/>
        </authorList>
    </citation>
    <scope>NUCLEOTIDE SEQUENCE [LARGE SCALE GENOMIC DNA]</scope>
    <source>
        <strain evidence="2 3">SAORIC-696</strain>
    </source>
</reference>
<evidence type="ECO:0000313" key="2">
    <source>
        <dbReference type="EMBL" id="WDE99365.1"/>
    </source>
</evidence>
<gene>
    <name evidence="2" type="ORF">PQO03_16130</name>
</gene>
<name>A0ABY7VYP1_9BACT</name>
<organism evidence="2 3">
    <name type="scientific">Lentisphaera profundi</name>
    <dbReference type="NCBI Taxonomy" id="1658616"/>
    <lineage>
        <taxon>Bacteria</taxon>
        <taxon>Pseudomonadati</taxon>
        <taxon>Lentisphaerota</taxon>
        <taxon>Lentisphaeria</taxon>
        <taxon>Lentisphaerales</taxon>
        <taxon>Lentisphaeraceae</taxon>
        <taxon>Lentisphaera</taxon>
    </lineage>
</organism>
<dbReference type="EMBL" id="CP117812">
    <property type="protein sequence ID" value="WDE99365.1"/>
    <property type="molecule type" value="Genomic_DNA"/>
</dbReference>
<dbReference type="SUPFAM" id="SSF52317">
    <property type="entry name" value="Class I glutamine amidotransferase-like"/>
    <property type="match status" value="1"/>
</dbReference>
<dbReference type="InterPro" id="IPR029010">
    <property type="entry name" value="ThuA-like"/>
</dbReference>
<dbReference type="RefSeq" id="WP_274154223.1">
    <property type="nucleotide sequence ID" value="NZ_CP117812.1"/>
</dbReference>
<protein>
    <submittedName>
        <fullName evidence="2">ThuA domain-containing protein</fullName>
    </submittedName>
</protein>
<dbReference type="Gene3D" id="3.40.50.880">
    <property type="match status" value="1"/>
</dbReference>
<proteinExistence type="predicted"/>
<dbReference type="Proteomes" id="UP001214250">
    <property type="component" value="Chromosome 2"/>
</dbReference>
<feature type="domain" description="ThuA-like" evidence="1">
    <location>
        <begin position="23"/>
        <end position="211"/>
    </location>
</feature>
<accession>A0ABY7VYP1</accession>
<evidence type="ECO:0000259" key="1">
    <source>
        <dbReference type="Pfam" id="PF06283"/>
    </source>
</evidence>
<dbReference type="InterPro" id="IPR029062">
    <property type="entry name" value="Class_I_gatase-like"/>
</dbReference>